<organism evidence="2 3">
    <name type="scientific">Comamonas testosteroni TK102</name>
    <dbReference type="NCBI Taxonomy" id="1392005"/>
    <lineage>
        <taxon>Bacteria</taxon>
        <taxon>Pseudomonadati</taxon>
        <taxon>Pseudomonadota</taxon>
        <taxon>Betaproteobacteria</taxon>
        <taxon>Burkholderiales</taxon>
        <taxon>Comamonadaceae</taxon>
        <taxon>Comamonas</taxon>
    </lineage>
</organism>
<protein>
    <submittedName>
        <fullName evidence="2">Uncharacterized protein</fullName>
    </submittedName>
</protein>
<dbReference type="EMBL" id="CP006704">
    <property type="protein sequence ID" value="AIJ47257.1"/>
    <property type="molecule type" value="Genomic_DNA"/>
</dbReference>
<accession>A0A076PV86</accession>
<name>A0A076PV86_COMTE</name>
<dbReference type="KEGG" id="ctes:O987_15700"/>
<sequence length="92" mass="10266">MRQLKKQPAGQTIVQLAVQIDRRTDSEAFFSGVAALCLTRFLDANLCFCVFVLTQSGFVNRWAIDKVASRYSSAISFVRGGIAFGWVFFGYT</sequence>
<keyword evidence="1" id="KW-1133">Transmembrane helix</keyword>
<dbReference type="HOGENOM" id="CLU_2408191_0_0_4"/>
<dbReference type="AlphaFoldDB" id="A0A076PV86"/>
<evidence type="ECO:0000313" key="2">
    <source>
        <dbReference type="EMBL" id="AIJ47257.1"/>
    </source>
</evidence>
<keyword evidence="1" id="KW-0812">Transmembrane</keyword>
<evidence type="ECO:0000256" key="1">
    <source>
        <dbReference type="SAM" id="Phobius"/>
    </source>
</evidence>
<feature type="transmembrane region" description="Helical" evidence="1">
    <location>
        <begin position="73"/>
        <end position="91"/>
    </location>
</feature>
<dbReference type="Proteomes" id="UP000028782">
    <property type="component" value="Chromosome"/>
</dbReference>
<keyword evidence="1" id="KW-0472">Membrane</keyword>
<evidence type="ECO:0000313" key="3">
    <source>
        <dbReference type="Proteomes" id="UP000028782"/>
    </source>
</evidence>
<proteinExistence type="predicted"/>
<gene>
    <name evidence="2" type="ORF">O987_15700</name>
</gene>
<reference evidence="2 3" key="1">
    <citation type="journal article" date="2014" name="Genome Announc.">
        <title>Complete Genome Sequence of Polychlorinated Biphenyl Degrader Comamonas testosteroni TK102 (NBRC 109938).</title>
        <authorList>
            <person name="Fukuda K."/>
            <person name="Hosoyama A."/>
            <person name="Tsuchikane K."/>
            <person name="Ohji S."/>
            <person name="Yamazoe A."/>
            <person name="Fujita N."/>
            <person name="Shintani M."/>
            <person name="Kimbara K."/>
        </authorList>
    </citation>
    <scope>NUCLEOTIDE SEQUENCE [LARGE SCALE GENOMIC DNA]</scope>
    <source>
        <strain evidence="2">TK102</strain>
    </source>
</reference>